<organism evidence="3 4">
    <name type="scientific">Candidatus Woesebacteria bacterium RIFCSPHIGHO2_01_FULL_37_10</name>
    <dbReference type="NCBI Taxonomy" id="1802489"/>
    <lineage>
        <taxon>Bacteria</taxon>
        <taxon>Candidatus Woeseibacteriota</taxon>
    </lineage>
</organism>
<dbReference type="EMBL" id="MGGB01000037">
    <property type="protein sequence ID" value="OGM18736.1"/>
    <property type="molecule type" value="Genomic_DNA"/>
</dbReference>
<comment type="subcellular location">
    <subcellularLocation>
        <location evidence="2">Cytoplasm</location>
    </subcellularLocation>
</comment>
<dbReference type="AlphaFoldDB" id="A0A1F7XUM1"/>
<evidence type="ECO:0000313" key="4">
    <source>
        <dbReference type="Proteomes" id="UP000178446"/>
    </source>
</evidence>
<evidence type="ECO:0000313" key="3">
    <source>
        <dbReference type="EMBL" id="OGM18736.1"/>
    </source>
</evidence>
<dbReference type="PANTHER" id="PTHR30135:SF3">
    <property type="entry name" value="GLUCONEOGENESIS FACTOR-RELATED"/>
    <property type="match status" value="1"/>
</dbReference>
<dbReference type="GO" id="GO:0005737">
    <property type="term" value="C:cytoplasm"/>
    <property type="evidence" value="ECO:0007669"/>
    <property type="project" value="UniProtKB-SubCell"/>
</dbReference>
<dbReference type="Gene3D" id="3.40.50.10680">
    <property type="entry name" value="CofD-like domains"/>
    <property type="match status" value="1"/>
</dbReference>
<dbReference type="GO" id="GO:0008360">
    <property type="term" value="P:regulation of cell shape"/>
    <property type="evidence" value="ECO:0007669"/>
    <property type="project" value="UniProtKB-UniRule"/>
</dbReference>
<dbReference type="InterPro" id="IPR002882">
    <property type="entry name" value="CofD"/>
</dbReference>
<dbReference type="HAMAP" id="MF_00973">
    <property type="entry name" value="Gluconeogen_factor"/>
    <property type="match status" value="1"/>
</dbReference>
<name>A0A1F7XUM1_9BACT</name>
<dbReference type="NCBIfam" id="TIGR01826">
    <property type="entry name" value="CofD_related"/>
    <property type="match status" value="1"/>
</dbReference>
<dbReference type="CDD" id="cd07187">
    <property type="entry name" value="YvcK_like"/>
    <property type="match status" value="1"/>
</dbReference>
<gene>
    <name evidence="3" type="ORF">A2685_02145</name>
</gene>
<sequence>MNKSNRRKPKIVVIGGGTGTYTVLTGLKKHPIDLTVIVSMMDSGGSNRVIRDEFGLLPTSDIRQCIVALSDENPGDLLRKLFTYRFNAGTGISGMTFGNLYMAALTDIYGSQEIAIKKTCEFLDVKGKIIPITFDDTHLVARYSNGRQVLGEHSIDEPSKDNAKHKIVELEVFPPANANKDALKEILGADIIVLGPGDLYTSIICNVVIGGISETIRKSKAKKTFVVNLMTRHGQTDGFSGVDHLNELEKYLGKGTVDTILVNKSDSFSEAILKRYREEDAYPVEDDFNGASYEVVREVFVSNKVYERSKSDKLARGLVRHDPDKLAKAIISLL</sequence>
<dbReference type="PANTHER" id="PTHR30135">
    <property type="entry name" value="UNCHARACTERIZED PROTEIN YVCK-RELATED"/>
    <property type="match status" value="1"/>
</dbReference>
<comment type="function">
    <text evidence="2">Required for morphogenesis under gluconeogenic growth conditions.</text>
</comment>
<keyword evidence="1 2" id="KW-0963">Cytoplasm</keyword>
<dbReference type="SUPFAM" id="SSF142338">
    <property type="entry name" value="CofD-like"/>
    <property type="match status" value="1"/>
</dbReference>
<reference evidence="3 4" key="1">
    <citation type="journal article" date="2016" name="Nat. Commun.">
        <title>Thousands of microbial genomes shed light on interconnected biogeochemical processes in an aquifer system.</title>
        <authorList>
            <person name="Anantharaman K."/>
            <person name="Brown C.T."/>
            <person name="Hug L.A."/>
            <person name="Sharon I."/>
            <person name="Castelle C.J."/>
            <person name="Probst A.J."/>
            <person name="Thomas B.C."/>
            <person name="Singh A."/>
            <person name="Wilkins M.J."/>
            <person name="Karaoz U."/>
            <person name="Brodie E.L."/>
            <person name="Williams K.H."/>
            <person name="Hubbard S.S."/>
            <person name="Banfield J.F."/>
        </authorList>
    </citation>
    <scope>NUCLEOTIDE SEQUENCE [LARGE SCALE GENOMIC DNA]</scope>
</reference>
<dbReference type="InterPro" id="IPR038136">
    <property type="entry name" value="CofD-like_dom_sf"/>
</dbReference>
<comment type="similarity">
    <text evidence="2">Belongs to the gluconeogenesis factor family.</text>
</comment>
<proteinExistence type="inferred from homology"/>
<evidence type="ECO:0000256" key="2">
    <source>
        <dbReference type="HAMAP-Rule" id="MF_00973"/>
    </source>
</evidence>
<accession>A0A1F7XUM1</accession>
<evidence type="ECO:0000256" key="1">
    <source>
        <dbReference type="ARBA" id="ARBA00022490"/>
    </source>
</evidence>
<dbReference type="Proteomes" id="UP000178446">
    <property type="component" value="Unassembled WGS sequence"/>
</dbReference>
<dbReference type="GO" id="GO:0043743">
    <property type="term" value="F:LPPG:FO 2-phospho-L-lactate transferase activity"/>
    <property type="evidence" value="ECO:0007669"/>
    <property type="project" value="InterPro"/>
</dbReference>
<dbReference type="InterPro" id="IPR010119">
    <property type="entry name" value="Gluconeogen_factor"/>
</dbReference>
<comment type="caution">
    <text evidence="3">The sequence shown here is derived from an EMBL/GenBank/DDBJ whole genome shotgun (WGS) entry which is preliminary data.</text>
</comment>
<protein>
    <recommendedName>
        <fullName evidence="2">Putative gluconeogenesis factor</fullName>
    </recommendedName>
</protein>
<dbReference type="Pfam" id="PF01933">
    <property type="entry name" value="CofD"/>
    <property type="match status" value="1"/>
</dbReference>